<proteinExistence type="predicted"/>
<evidence type="ECO:0000313" key="2">
    <source>
        <dbReference type="EMBL" id="GJC83762.1"/>
    </source>
</evidence>
<feature type="compositionally biased region" description="Basic residues" evidence="1">
    <location>
        <begin position="1"/>
        <end position="32"/>
    </location>
</feature>
<evidence type="ECO:0000256" key="1">
    <source>
        <dbReference type="SAM" id="MobiDB-lite"/>
    </source>
</evidence>
<gene>
    <name evidence="2" type="ORF">ColLi_06600</name>
</gene>
<dbReference type="EMBL" id="BPPX01000012">
    <property type="protein sequence ID" value="GJC83762.1"/>
    <property type="molecule type" value="Genomic_DNA"/>
</dbReference>
<evidence type="ECO:0000313" key="3">
    <source>
        <dbReference type="Proteomes" id="UP001055172"/>
    </source>
</evidence>
<reference evidence="2 3" key="1">
    <citation type="submission" date="2021-07" db="EMBL/GenBank/DDBJ databases">
        <title>Genome data of Colletotrichum spaethianum.</title>
        <authorList>
            <person name="Utami Y.D."/>
            <person name="Hiruma K."/>
        </authorList>
    </citation>
    <scope>NUCLEOTIDE SEQUENCE [LARGE SCALE GENOMIC DNA]</scope>
    <source>
        <strain evidence="2 3">MAFF 242679</strain>
    </source>
</reference>
<organism evidence="2 3">
    <name type="scientific">Colletotrichum liriopes</name>
    <dbReference type="NCBI Taxonomy" id="708192"/>
    <lineage>
        <taxon>Eukaryota</taxon>
        <taxon>Fungi</taxon>
        <taxon>Dikarya</taxon>
        <taxon>Ascomycota</taxon>
        <taxon>Pezizomycotina</taxon>
        <taxon>Sordariomycetes</taxon>
        <taxon>Hypocreomycetidae</taxon>
        <taxon>Glomerellales</taxon>
        <taxon>Glomerellaceae</taxon>
        <taxon>Colletotrichum</taxon>
        <taxon>Colletotrichum spaethianum species complex</taxon>
    </lineage>
</organism>
<name>A0AA37GNN8_9PEZI</name>
<sequence length="87" mass="10020">MRHVFPFRRPGRVHSRWPQRRQRRVQARRRRASQWWQRQVQGRGDGGGGGGREKVAVRRSGRGSRSEERGGPEGGKDGLRRPRPGEG</sequence>
<comment type="caution">
    <text evidence="2">The sequence shown here is derived from an EMBL/GenBank/DDBJ whole genome shotgun (WGS) entry which is preliminary data.</text>
</comment>
<dbReference type="AlphaFoldDB" id="A0AA37GNN8"/>
<feature type="region of interest" description="Disordered" evidence="1">
    <location>
        <begin position="1"/>
        <end position="87"/>
    </location>
</feature>
<keyword evidence="3" id="KW-1185">Reference proteome</keyword>
<feature type="compositionally biased region" description="Low complexity" evidence="1">
    <location>
        <begin position="33"/>
        <end position="42"/>
    </location>
</feature>
<dbReference type="Proteomes" id="UP001055172">
    <property type="component" value="Unassembled WGS sequence"/>
</dbReference>
<accession>A0AA37GNN8</accession>
<protein>
    <submittedName>
        <fullName evidence="2">Uncharacterized protein</fullName>
    </submittedName>
</protein>
<feature type="compositionally biased region" description="Basic and acidic residues" evidence="1">
    <location>
        <begin position="64"/>
        <end position="87"/>
    </location>
</feature>